<feature type="signal peptide" evidence="1">
    <location>
        <begin position="1"/>
        <end position="20"/>
    </location>
</feature>
<evidence type="ECO:0000313" key="2">
    <source>
        <dbReference type="EMBL" id="MBB3839479.1"/>
    </source>
</evidence>
<evidence type="ECO:0000313" key="3">
    <source>
        <dbReference type="Proteomes" id="UP000541352"/>
    </source>
</evidence>
<dbReference type="RefSeq" id="WP_183975816.1">
    <property type="nucleotide sequence ID" value="NZ_JACIBY010000007.1"/>
</dbReference>
<dbReference type="AlphaFoldDB" id="A0A7W5ZPS7"/>
<dbReference type="EMBL" id="JACIBY010000007">
    <property type="protein sequence ID" value="MBB3839479.1"/>
    <property type="molecule type" value="Genomic_DNA"/>
</dbReference>
<dbReference type="Proteomes" id="UP000541352">
    <property type="component" value="Unassembled WGS sequence"/>
</dbReference>
<proteinExistence type="predicted"/>
<sequence>MKKTAAFLLVLFFVAFTAFGQSVTLTPTTDKQLTLTAAGVAVPNITGQRSDGTSAAPTALPSGAWMMSIYGRGYNGSGYSTNASSAITFGAAQDFTPTANGSNIQFYTTLLNTLSTQERMRIDHNGRVGIGLINPATTLDVNSPSNFIAKFNGVGAQTYIALHENGVYRGYLGSFAGAAEDVDFGTGNGTTGKLHLTIKAIPRLTIDTTGNVGIGTSIFATGEKFAVRNGTTQFGIFPGYFDAIPDANWTTFKTPLRIQNDFSVSGRITTNNALDVNGFSKLGNDAPAIKVKKLTGTTGAAQGDIIPISHGLTSTKILSITVLVQFETNGQYVPHSYTNTNGYQFDFFSDATNIQIRNHPTNSGQILSKPIKIMITYEQ</sequence>
<keyword evidence="1" id="KW-0732">Signal</keyword>
<accession>A0A7W5ZPS7</accession>
<evidence type="ECO:0000256" key="1">
    <source>
        <dbReference type="SAM" id="SignalP"/>
    </source>
</evidence>
<protein>
    <submittedName>
        <fullName evidence="2">Uncharacterized protein</fullName>
    </submittedName>
</protein>
<reference evidence="2 3" key="1">
    <citation type="submission" date="2020-08" db="EMBL/GenBank/DDBJ databases">
        <title>Genomic Encyclopedia of Type Strains, Phase IV (KMG-IV): sequencing the most valuable type-strain genomes for metagenomic binning, comparative biology and taxonomic classification.</title>
        <authorList>
            <person name="Goeker M."/>
        </authorList>
    </citation>
    <scope>NUCLEOTIDE SEQUENCE [LARGE SCALE GENOMIC DNA]</scope>
    <source>
        <strain evidence="2 3">DSM 17976</strain>
    </source>
</reference>
<keyword evidence="3" id="KW-1185">Reference proteome</keyword>
<name>A0A7W5ZPS7_9BACT</name>
<organism evidence="2 3">
    <name type="scientific">Runella defluvii</name>
    <dbReference type="NCBI Taxonomy" id="370973"/>
    <lineage>
        <taxon>Bacteria</taxon>
        <taxon>Pseudomonadati</taxon>
        <taxon>Bacteroidota</taxon>
        <taxon>Cytophagia</taxon>
        <taxon>Cytophagales</taxon>
        <taxon>Spirosomataceae</taxon>
        <taxon>Runella</taxon>
    </lineage>
</organism>
<feature type="chain" id="PRO_5031497166" evidence="1">
    <location>
        <begin position="21"/>
        <end position="379"/>
    </location>
</feature>
<gene>
    <name evidence="2" type="ORF">FHS57_003488</name>
</gene>
<comment type="caution">
    <text evidence="2">The sequence shown here is derived from an EMBL/GenBank/DDBJ whole genome shotgun (WGS) entry which is preliminary data.</text>
</comment>